<name>A0AA38P3I2_9AGAR</name>
<organism evidence="2 3">
    <name type="scientific">Lentinula raphanica</name>
    <dbReference type="NCBI Taxonomy" id="153919"/>
    <lineage>
        <taxon>Eukaryota</taxon>
        <taxon>Fungi</taxon>
        <taxon>Dikarya</taxon>
        <taxon>Basidiomycota</taxon>
        <taxon>Agaricomycotina</taxon>
        <taxon>Agaricomycetes</taxon>
        <taxon>Agaricomycetidae</taxon>
        <taxon>Agaricales</taxon>
        <taxon>Marasmiineae</taxon>
        <taxon>Omphalotaceae</taxon>
        <taxon>Lentinula</taxon>
    </lineage>
</organism>
<comment type="caution">
    <text evidence="2">The sequence shown here is derived from an EMBL/GenBank/DDBJ whole genome shotgun (WGS) entry which is preliminary data.</text>
</comment>
<keyword evidence="3" id="KW-1185">Reference proteome</keyword>
<accession>A0AA38P3I2</accession>
<feature type="compositionally biased region" description="Polar residues" evidence="1">
    <location>
        <begin position="221"/>
        <end position="244"/>
    </location>
</feature>
<feature type="region of interest" description="Disordered" evidence="1">
    <location>
        <begin position="204"/>
        <end position="244"/>
    </location>
</feature>
<protein>
    <submittedName>
        <fullName evidence="2">Uncharacterized protein</fullName>
    </submittedName>
</protein>
<sequence length="244" mass="27720">MLLLLPEFVNRLQTSICHSMMAVTKVYFGAELIHLLAIRFRAKSPHRRRRRPINDHRALRSDQFQLWFQNEKLPGFRLFLSAGNPCLVPDLPAKPAKRIFDLMFKKPSQSTQIDGVNELQGISVEFSDIDQRKAFLQQAFGVDKGDPKKPEAARGITYLDNVVNGPVVQYLHSRHKWGKNWVKKTLLSSWKEQMAKMLETVNKWGKERKQPQQPGAQQSQVLESTGSGSRQGSKSLGVNSTTPA</sequence>
<evidence type="ECO:0000256" key="1">
    <source>
        <dbReference type="SAM" id="MobiDB-lite"/>
    </source>
</evidence>
<gene>
    <name evidence="2" type="ORF">F5878DRAFT_300607</name>
</gene>
<feature type="compositionally biased region" description="Low complexity" evidence="1">
    <location>
        <begin position="211"/>
        <end position="220"/>
    </location>
</feature>
<dbReference type="AlphaFoldDB" id="A0AA38P3I2"/>
<evidence type="ECO:0000313" key="3">
    <source>
        <dbReference type="Proteomes" id="UP001163846"/>
    </source>
</evidence>
<dbReference type="EMBL" id="MU806392">
    <property type="protein sequence ID" value="KAJ3835640.1"/>
    <property type="molecule type" value="Genomic_DNA"/>
</dbReference>
<dbReference type="Proteomes" id="UP001163846">
    <property type="component" value="Unassembled WGS sequence"/>
</dbReference>
<reference evidence="2" key="1">
    <citation type="submission" date="2022-08" db="EMBL/GenBank/DDBJ databases">
        <authorList>
            <consortium name="DOE Joint Genome Institute"/>
            <person name="Min B."/>
            <person name="Riley R."/>
            <person name="Sierra-Patev S."/>
            <person name="Naranjo-Ortiz M."/>
            <person name="Looney B."/>
            <person name="Konkel Z."/>
            <person name="Slot J.C."/>
            <person name="Sakamoto Y."/>
            <person name="Steenwyk J.L."/>
            <person name="Rokas A."/>
            <person name="Carro J."/>
            <person name="Camarero S."/>
            <person name="Ferreira P."/>
            <person name="Molpeceres G."/>
            <person name="Ruiz-Duenas F.J."/>
            <person name="Serrano A."/>
            <person name="Henrissat B."/>
            <person name="Drula E."/>
            <person name="Hughes K.W."/>
            <person name="Mata J.L."/>
            <person name="Ishikawa N.K."/>
            <person name="Vargas-Isla R."/>
            <person name="Ushijima S."/>
            <person name="Smith C.A."/>
            <person name="Ahrendt S."/>
            <person name="Andreopoulos W."/>
            <person name="He G."/>
            <person name="Labutti K."/>
            <person name="Lipzen A."/>
            <person name="Ng V."/>
            <person name="Sandor L."/>
            <person name="Barry K."/>
            <person name="Martinez A.T."/>
            <person name="Xiao Y."/>
            <person name="Gibbons J.G."/>
            <person name="Terashima K."/>
            <person name="Hibbett D.S."/>
            <person name="Grigoriev I.V."/>
        </authorList>
    </citation>
    <scope>NUCLEOTIDE SEQUENCE</scope>
    <source>
        <strain evidence="2">TFB9207</strain>
    </source>
</reference>
<evidence type="ECO:0000313" key="2">
    <source>
        <dbReference type="EMBL" id="KAJ3835640.1"/>
    </source>
</evidence>
<proteinExistence type="predicted"/>